<dbReference type="STRING" id="29557.MGALLINA_03230"/>
<evidence type="ECO:0000259" key="14">
    <source>
        <dbReference type="PROSITE" id="PS51975"/>
    </source>
</evidence>
<evidence type="ECO:0000256" key="7">
    <source>
        <dbReference type="ARBA" id="ARBA00022722"/>
    </source>
</evidence>
<reference evidence="15 16" key="1">
    <citation type="submission" date="2016-03" db="EMBL/GenBank/DDBJ databases">
        <title>Genome sequence of Mycoplasma gallinarum strain Mgn_IPT.</title>
        <authorList>
            <person name="Yacoub E."/>
            <person name="Sirand-Pugnet P."/>
            <person name="Barre A."/>
            <person name="Maurier F."/>
            <person name="Blanchard A."/>
            <person name="Ben Abdelmoumen B.M."/>
        </authorList>
    </citation>
    <scope>NUCLEOTIDE SEQUENCE [LARGE SCALE GENOMIC DNA]</scope>
    <source>
        <strain evidence="15 16">Mgn_IPT</strain>
    </source>
</reference>
<evidence type="ECO:0000256" key="4">
    <source>
        <dbReference type="ARBA" id="ARBA00004496"/>
    </source>
</evidence>
<dbReference type="GO" id="GO:0006298">
    <property type="term" value="P:mismatch repair"/>
    <property type="evidence" value="ECO:0007669"/>
    <property type="project" value="TreeGrafter"/>
</dbReference>
<gene>
    <name evidence="15" type="primary">rnhB</name>
    <name evidence="15" type="ORF">MGALLINA_03230</name>
</gene>
<evidence type="ECO:0000256" key="2">
    <source>
        <dbReference type="ARBA" id="ARBA00001946"/>
    </source>
</evidence>
<comment type="function">
    <text evidence="3 13">Endonuclease that specifically degrades the RNA of RNA-DNA hybrids.</text>
</comment>
<comment type="similarity">
    <text evidence="5 13">Belongs to the RNase HII family.</text>
</comment>
<comment type="cofactor">
    <cofactor evidence="12">
        <name>Mn(2+)</name>
        <dbReference type="ChEBI" id="CHEBI:29035"/>
    </cofactor>
    <cofactor evidence="12">
        <name>Mg(2+)</name>
        <dbReference type="ChEBI" id="CHEBI:18420"/>
    </cofactor>
    <text evidence="12">Manganese or magnesium. Binds 1 divalent metal ion per monomer in the absence of substrate. May bind a second metal ion after substrate binding.</text>
</comment>
<dbReference type="Proteomes" id="UP000076983">
    <property type="component" value="Unassembled WGS sequence"/>
</dbReference>
<keyword evidence="10 12" id="KW-0378">Hydrolase</keyword>
<evidence type="ECO:0000256" key="3">
    <source>
        <dbReference type="ARBA" id="ARBA00004065"/>
    </source>
</evidence>
<feature type="domain" description="RNase H type-2" evidence="14">
    <location>
        <begin position="14"/>
        <end position="205"/>
    </location>
</feature>
<evidence type="ECO:0000256" key="10">
    <source>
        <dbReference type="ARBA" id="ARBA00022801"/>
    </source>
</evidence>
<dbReference type="InterPro" id="IPR001352">
    <property type="entry name" value="RNase_HII/HIII"/>
</dbReference>
<feature type="binding site" evidence="12">
    <location>
        <position position="21"/>
    </location>
    <ligand>
        <name>a divalent metal cation</name>
        <dbReference type="ChEBI" id="CHEBI:60240"/>
    </ligand>
</feature>
<dbReference type="NCBIfam" id="NF000595">
    <property type="entry name" value="PRK00015.1-3"/>
    <property type="match status" value="1"/>
</dbReference>
<keyword evidence="16" id="KW-1185">Reference proteome</keyword>
<dbReference type="GO" id="GO:0005737">
    <property type="term" value="C:cytoplasm"/>
    <property type="evidence" value="ECO:0007669"/>
    <property type="project" value="UniProtKB-SubCell"/>
</dbReference>
<dbReference type="InterPro" id="IPR022898">
    <property type="entry name" value="RNase_HII"/>
</dbReference>
<dbReference type="PROSITE" id="PS51975">
    <property type="entry name" value="RNASE_H_2"/>
    <property type="match status" value="1"/>
</dbReference>
<dbReference type="GO" id="GO:0004523">
    <property type="term" value="F:RNA-DNA hybrid ribonuclease activity"/>
    <property type="evidence" value="ECO:0007669"/>
    <property type="project" value="UniProtKB-UniRule"/>
</dbReference>
<protein>
    <recommendedName>
        <fullName evidence="13">Ribonuclease</fullName>
        <ecNumber evidence="13">3.1.26.4</ecNumber>
    </recommendedName>
</protein>
<dbReference type="GO" id="GO:0046872">
    <property type="term" value="F:metal ion binding"/>
    <property type="evidence" value="ECO:0007669"/>
    <property type="project" value="UniProtKB-KW"/>
</dbReference>
<evidence type="ECO:0000256" key="8">
    <source>
        <dbReference type="ARBA" id="ARBA00022723"/>
    </source>
</evidence>
<keyword evidence="8 12" id="KW-0479">Metal-binding</keyword>
<evidence type="ECO:0000313" key="16">
    <source>
        <dbReference type="Proteomes" id="UP000076983"/>
    </source>
</evidence>
<evidence type="ECO:0000256" key="13">
    <source>
        <dbReference type="RuleBase" id="RU003515"/>
    </source>
</evidence>
<dbReference type="EC" id="3.1.26.4" evidence="13"/>
<dbReference type="CDD" id="cd07182">
    <property type="entry name" value="RNase_HII_bacteria_HII_like"/>
    <property type="match status" value="1"/>
</dbReference>
<dbReference type="InterPro" id="IPR024567">
    <property type="entry name" value="RNase_HII/HIII_dom"/>
</dbReference>
<organism evidence="15 16">
    <name type="scientific">Mycoplasmopsis gallinarum</name>
    <dbReference type="NCBI Taxonomy" id="29557"/>
    <lineage>
        <taxon>Bacteria</taxon>
        <taxon>Bacillati</taxon>
        <taxon>Mycoplasmatota</taxon>
        <taxon>Mycoplasmoidales</taxon>
        <taxon>Metamycoplasmataceae</taxon>
        <taxon>Mycoplasmopsis</taxon>
    </lineage>
</organism>
<dbReference type="GO" id="GO:0043137">
    <property type="term" value="P:DNA replication, removal of RNA primer"/>
    <property type="evidence" value="ECO:0007669"/>
    <property type="project" value="TreeGrafter"/>
</dbReference>
<dbReference type="GO" id="GO:0003723">
    <property type="term" value="F:RNA binding"/>
    <property type="evidence" value="ECO:0007669"/>
    <property type="project" value="UniProtKB-UniRule"/>
</dbReference>
<dbReference type="InterPro" id="IPR036397">
    <property type="entry name" value="RNaseH_sf"/>
</dbReference>
<dbReference type="Gene3D" id="3.30.420.10">
    <property type="entry name" value="Ribonuclease H-like superfamily/Ribonuclease H"/>
    <property type="match status" value="1"/>
</dbReference>
<dbReference type="PANTHER" id="PTHR10954:SF18">
    <property type="entry name" value="RIBONUCLEASE HII"/>
    <property type="match status" value="1"/>
</dbReference>
<proteinExistence type="inferred from homology"/>
<evidence type="ECO:0000256" key="1">
    <source>
        <dbReference type="ARBA" id="ARBA00000077"/>
    </source>
</evidence>
<keyword evidence="6" id="KW-0963">Cytoplasm</keyword>
<accession>A0A168RHG3</accession>
<dbReference type="Pfam" id="PF01351">
    <property type="entry name" value="RNase_HII"/>
    <property type="match status" value="1"/>
</dbReference>
<dbReference type="InterPro" id="IPR012337">
    <property type="entry name" value="RNaseH-like_sf"/>
</dbReference>
<keyword evidence="9 12" id="KW-0255">Endonuclease</keyword>
<dbReference type="OrthoDB" id="9803420at2"/>
<comment type="subcellular location">
    <subcellularLocation>
        <location evidence="4">Cytoplasm</location>
    </subcellularLocation>
</comment>
<keyword evidence="11" id="KW-0464">Manganese</keyword>
<dbReference type="PATRIC" id="fig|29557.3.peg.307"/>
<dbReference type="SUPFAM" id="SSF53098">
    <property type="entry name" value="Ribonuclease H-like"/>
    <property type="match status" value="1"/>
</dbReference>
<feature type="binding site" evidence="12">
    <location>
        <position position="112"/>
    </location>
    <ligand>
        <name>a divalent metal cation</name>
        <dbReference type="ChEBI" id="CHEBI:60240"/>
    </ligand>
</feature>
<evidence type="ECO:0000256" key="6">
    <source>
        <dbReference type="ARBA" id="ARBA00022490"/>
    </source>
</evidence>
<dbReference type="EMBL" id="LVLH01000028">
    <property type="protein sequence ID" value="OAB48991.1"/>
    <property type="molecule type" value="Genomic_DNA"/>
</dbReference>
<evidence type="ECO:0000256" key="9">
    <source>
        <dbReference type="ARBA" id="ARBA00022759"/>
    </source>
</evidence>
<evidence type="ECO:0000313" key="15">
    <source>
        <dbReference type="EMBL" id="OAB48991.1"/>
    </source>
</evidence>
<dbReference type="RefSeq" id="WP_063626114.1">
    <property type="nucleotide sequence ID" value="NZ_LVLH01000028.1"/>
</dbReference>
<evidence type="ECO:0000256" key="11">
    <source>
        <dbReference type="ARBA" id="ARBA00023211"/>
    </source>
</evidence>
<comment type="cofactor">
    <cofactor evidence="2">
        <name>Mg(2+)</name>
        <dbReference type="ChEBI" id="CHEBI:18420"/>
    </cofactor>
</comment>
<feature type="binding site" evidence="12">
    <location>
        <position position="20"/>
    </location>
    <ligand>
        <name>a divalent metal cation</name>
        <dbReference type="ChEBI" id="CHEBI:60240"/>
    </ligand>
</feature>
<dbReference type="AlphaFoldDB" id="A0A168RHG3"/>
<evidence type="ECO:0000256" key="12">
    <source>
        <dbReference type="PROSITE-ProRule" id="PRU01319"/>
    </source>
</evidence>
<name>A0A168RHG3_9BACT</name>
<dbReference type="GO" id="GO:0032299">
    <property type="term" value="C:ribonuclease H2 complex"/>
    <property type="evidence" value="ECO:0007669"/>
    <property type="project" value="TreeGrafter"/>
</dbReference>
<evidence type="ECO:0000256" key="5">
    <source>
        <dbReference type="ARBA" id="ARBA00007383"/>
    </source>
</evidence>
<sequence>MKFNIDEKYWKESKYILGLDEAGRGCCAGPLVVAGVIFPINYQNEMIDDSKKLTEKIRNEVFEVIKKEALKYEVLVIDAETVDKMNPKQASIWGMQEITTKLKENWNLVITDFEKLKNINETEQLNLVKGDSLSLSVAAASILAKVTRDNLMIEEYDKKFPSWNFAKHKGYATKEHNLKIQEFGICPIHRLSYKNVIENLVIFNKDKGDR</sequence>
<keyword evidence="7 12" id="KW-0540">Nuclease</keyword>
<comment type="catalytic activity">
    <reaction evidence="1 12 13">
        <text>Endonucleolytic cleavage to 5'-phosphomonoester.</text>
        <dbReference type="EC" id="3.1.26.4"/>
    </reaction>
</comment>
<comment type="caution">
    <text evidence="15">The sequence shown here is derived from an EMBL/GenBank/DDBJ whole genome shotgun (WGS) entry which is preliminary data.</text>
</comment>
<dbReference type="PANTHER" id="PTHR10954">
    <property type="entry name" value="RIBONUCLEASE H2 SUBUNIT A"/>
    <property type="match status" value="1"/>
</dbReference>